<name>A0A8J3JT56_9ACTN</name>
<evidence type="ECO:0000313" key="11">
    <source>
        <dbReference type="EMBL" id="GIF83314.1"/>
    </source>
</evidence>
<dbReference type="PROSITE" id="PS50011">
    <property type="entry name" value="PROTEIN_KINASE_DOM"/>
    <property type="match status" value="1"/>
</dbReference>
<dbReference type="Pfam" id="PF00069">
    <property type="entry name" value="Pkinase"/>
    <property type="match status" value="1"/>
</dbReference>
<keyword evidence="5" id="KW-0418">Kinase</keyword>
<feature type="region of interest" description="Disordered" evidence="8">
    <location>
        <begin position="355"/>
        <end position="383"/>
    </location>
</feature>
<keyword evidence="6 7" id="KW-0067">ATP-binding</keyword>
<dbReference type="InterPro" id="IPR017441">
    <property type="entry name" value="Protein_kinase_ATP_BS"/>
</dbReference>
<evidence type="ECO:0000256" key="4">
    <source>
        <dbReference type="ARBA" id="ARBA00022741"/>
    </source>
</evidence>
<dbReference type="AlphaFoldDB" id="A0A8J3JT56"/>
<protein>
    <recommendedName>
        <fullName evidence="1">non-specific serine/threonine protein kinase</fullName>
        <ecNumber evidence="1">2.7.11.1</ecNumber>
    </recommendedName>
</protein>
<dbReference type="Proteomes" id="UP000601223">
    <property type="component" value="Unassembled WGS sequence"/>
</dbReference>
<proteinExistence type="predicted"/>
<evidence type="ECO:0000256" key="6">
    <source>
        <dbReference type="ARBA" id="ARBA00022840"/>
    </source>
</evidence>
<evidence type="ECO:0000256" key="2">
    <source>
        <dbReference type="ARBA" id="ARBA00022527"/>
    </source>
</evidence>
<dbReference type="EMBL" id="BONF01000028">
    <property type="protein sequence ID" value="GIF83314.1"/>
    <property type="molecule type" value="Genomic_DNA"/>
</dbReference>
<dbReference type="EC" id="2.7.11.1" evidence="1"/>
<evidence type="ECO:0000259" key="10">
    <source>
        <dbReference type="PROSITE" id="PS50011"/>
    </source>
</evidence>
<feature type="domain" description="Protein kinase" evidence="10">
    <location>
        <begin position="6"/>
        <end position="252"/>
    </location>
</feature>
<comment type="caution">
    <text evidence="11">The sequence shown here is derived from an EMBL/GenBank/DDBJ whole genome shotgun (WGS) entry which is preliminary data.</text>
</comment>
<dbReference type="PROSITE" id="PS00107">
    <property type="entry name" value="PROTEIN_KINASE_ATP"/>
    <property type="match status" value="1"/>
</dbReference>
<keyword evidence="2" id="KW-0723">Serine/threonine-protein kinase</keyword>
<feature type="compositionally biased region" description="Low complexity" evidence="8">
    <location>
        <begin position="360"/>
        <end position="382"/>
    </location>
</feature>
<accession>A0A8J3JT56</accession>
<evidence type="ECO:0000256" key="1">
    <source>
        <dbReference type="ARBA" id="ARBA00012513"/>
    </source>
</evidence>
<keyword evidence="9" id="KW-1133">Transmembrane helix</keyword>
<feature type="binding site" evidence="7">
    <location>
        <position position="35"/>
    </location>
    <ligand>
        <name>ATP</name>
        <dbReference type="ChEBI" id="CHEBI:30616"/>
    </ligand>
</feature>
<evidence type="ECO:0000256" key="7">
    <source>
        <dbReference type="PROSITE-ProRule" id="PRU10141"/>
    </source>
</evidence>
<evidence type="ECO:0000256" key="5">
    <source>
        <dbReference type="ARBA" id="ARBA00022777"/>
    </source>
</evidence>
<dbReference type="Gene3D" id="3.30.200.20">
    <property type="entry name" value="Phosphorylase Kinase, domain 1"/>
    <property type="match status" value="1"/>
</dbReference>
<dbReference type="GO" id="GO:0005524">
    <property type="term" value="F:ATP binding"/>
    <property type="evidence" value="ECO:0007669"/>
    <property type="project" value="UniProtKB-UniRule"/>
</dbReference>
<keyword evidence="9" id="KW-0472">Membrane</keyword>
<evidence type="ECO:0000256" key="3">
    <source>
        <dbReference type="ARBA" id="ARBA00022679"/>
    </source>
</evidence>
<keyword evidence="9" id="KW-0812">Transmembrane</keyword>
<reference evidence="11 12" key="1">
    <citation type="submission" date="2021-01" db="EMBL/GenBank/DDBJ databases">
        <title>Whole genome shotgun sequence of Catellatospora bangladeshensis NBRC 107357.</title>
        <authorList>
            <person name="Komaki H."/>
            <person name="Tamura T."/>
        </authorList>
    </citation>
    <scope>NUCLEOTIDE SEQUENCE [LARGE SCALE GENOMIC DNA]</scope>
    <source>
        <strain evidence="11 12">NBRC 107357</strain>
    </source>
</reference>
<dbReference type="GO" id="GO:0004674">
    <property type="term" value="F:protein serine/threonine kinase activity"/>
    <property type="evidence" value="ECO:0007669"/>
    <property type="project" value="UniProtKB-KW"/>
</dbReference>
<keyword evidence="3" id="KW-0808">Transferase</keyword>
<keyword evidence="12" id="KW-1185">Reference proteome</keyword>
<keyword evidence="4 7" id="KW-0547">Nucleotide-binding</keyword>
<dbReference type="PANTHER" id="PTHR43289">
    <property type="entry name" value="MITOGEN-ACTIVATED PROTEIN KINASE KINASE KINASE 20-RELATED"/>
    <property type="match status" value="1"/>
</dbReference>
<feature type="transmembrane region" description="Helical" evidence="9">
    <location>
        <begin position="328"/>
        <end position="350"/>
    </location>
</feature>
<dbReference type="RefSeq" id="WP_239125974.1">
    <property type="nucleotide sequence ID" value="NZ_BONF01000028.1"/>
</dbReference>
<gene>
    <name evidence="11" type="ORF">Cba03nite_46630</name>
</gene>
<evidence type="ECO:0000256" key="8">
    <source>
        <dbReference type="SAM" id="MobiDB-lite"/>
    </source>
</evidence>
<evidence type="ECO:0000313" key="12">
    <source>
        <dbReference type="Proteomes" id="UP000601223"/>
    </source>
</evidence>
<dbReference type="PROSITE" id="PS00109">
    <property type="entry name" value="PROTEIN_KINASE_TYR"/>
    <property type="match status" value="1"/>
</dbReference>
<dbReference type="SUPFAM" id="SSF56112">
    <property type="entry name" value="Protein kinase-like (PK-like)"/>
    <property type="match status" value="1"/>
</dbReference>
<dbReference type="Pfam" id="PF22888">
    <property type="entry name" value="FIMAH"/>
    <property type="match status" value="1"/>
</dbReference>
<dbReference type="InterPro" id="IPR000719">
    <property type="entry name" value="Prot_kinase_dom"/>
</dbReference>
<dbReference type="InterPro" id="IPR011009">
    <property type="entry name" value="Kinase-like_dom_sf"/>
</dbReference>
<dbReference type="PANTHER" id="PTHR43289:SF6">
    <property type="entry name" value="SERINE_THREONINE-PROTEIN KINASE NEKL-3"/>
    <property type="match status" value="1"/>
</dbReference>
<organism evidence="11 12">
    <name type="scientific">Catellatospora bangladeshensis</name>
    <dbReference type="NCBI Taxonomy" id="310355"/>
    <lineage>
        <taxon>Bacteria</taxon>
        <taxon>Bacillati</taxon>
        <taxon>Actinomycetota</taxon>
        <taxon>Actinomycetes</taxon>
        <taxon>Micromonosporales</taxon>
        <taxon>Micromonosporaceae</taxon>
        <taxon>Catellatospora</taxon>
    </lineage>
</organism>
<dbReference type="CDD" id="cd14014">
    <property type="entry name" value="STKc_PknB_like"/>
    <property type="match status" value="1"/>
</dbReference>
<evidence type="ECO:0000256" key="9">
    <source>
        <dbReference type="SAM" id="Phobius"/>
    </source>
</evidence>
<dbReference type="Gene3D" id="1.10.510.10">
    <property type="entry name" value="Transferase(Phosphotransferase) domain 1"/>
    <property type="match status" value="1"/>
</dbReference>
<dbReference type="InterPro" id="IPR054470">
    <property type="entry name" value="FIMAH_dom"/>
</dbReference>
<sequence length="467" mass="48601">MLGGRYRVDEEVGHGGMATVWRGYDLRLQRPVAIKILDPARLADGAMRQRFWREAQAVAALPHPHIVAVYDVALEADEAYVVMELVDGPSVSAVLQDGPLPRAQAVDVALQTCAALSAAHAAGMVHRDITPANLLLSTSGLVKVCDFGIAAWQEAAYPSLVAGTRGYTAPEQAAGGPVDPRTDLFGLGCTLYAMLTGAPPPAGRGATGELSGVQEDLERLGIPSPLAEVVARLTAPDPADRPSGAGQAAALLTAAGEPRPDAVPLPDATAPLPGAVPASATGDHGTIRERRPAPLVGVAAVPPPPLPTARVATARPAPQRPDRWLRPVVWATTGVLAIVAGLFFIVYALGGPPPTPQAGPSQQPATAAVTPAAAPLPSARPADQLDLLRREIDRLARSGGLSPKDAGDLRKKVQDVEKRLRKDGDDAAEKAEDLLDRLDDLRADGRLSAPAYQTLAPLATRLADTLT</sequence>
<dbReference type="InterPro" id="IPR008266">
    <property type="entry name" value="Tyr_kinase_AS"/>
</dbReference>